<dbReference type="InParanoid" id="A0A2G5EUN5"/>
<dbReference type="SUPFAM" id="SSF48439">
    <property type="entry name" value="Protein prenylyltransferase"/>
    <property type="match status" value="1"/>
</dbReference>
<protein>
    <submittedName>
        <fullName evidence="1">Uncharacterized protein</fullName>
    </submittedName>
</protein>
<keyword evidence="2" id="KW-1185">Reference proteome</keyword>
<dbReference type="Proteomes" id="UP000230069">
    <property type="component" value="Unassembled WGS sequence"/>
</dbReference>
<evidence type="ECO:0000313" key="2">
    <source>
        <dbReference type="Proteomes" id="UP000230069"/>
    </source>
</evidence>
<proteinExistence type="predicted"/>
<name>A0A2G5EUN5_AQUCA</name>
<gene>
    <name evidence="1" type="ORF">AQUCO_00400385v1</name>
</gene>
<evidence type="ECO:0000313" key="1">
    <source>
        <dbReference type="EMBL" id="PIA59466.1"/>
    </source>
</evidence>
<accession>A0A2G5EUN5</accession>
<reference evidence="1 2" key="1">
    <citation type="submission" date="2017-09" db="EMBL/GenBank/DDBJ databases">
        <title>WGS assembly of Aquilegia coerulea Goldsmith.</title>
        <authorList>
            <person name="Hodges S."/>
            <person name="Kramer E."/>
            <person name="Nordborg M."/>
            <person name="Tomkins J."/>
            <person name="Borevitz J."/>
            <person name="Derieg N."/>
            <person name="Yan J."/>
            <person name="Mihaltcheva S."/>
            <person name="Hayes R.D."/>
            <person name="Rokhsar D."/>
        </authorList>
    </citation>
    <scope>NUCLEOTIDE SEQUENCE [LARGE SCALE GENOMIC DNA]</scope>
    <source>
        <strain evidence="2">cv. Goldsmith</strain>
    </source>
</reference>
<dbReference type="AlphaFoldDB" id="A0A2G5EUN5"/>
<sequence>MLHGQKRVPKTDAEVAALIAKASEICALQPQLLHNHHNNITWYHRKWILSKGFLSSYDNELRLICSRTQEYSRKRRAKFHKRDAM</sequence>
<dbReference type="EMBL" id="KZ305021">
    <property type="protein sequence ID" value="PIA59466.1"/>
    <property type="molecule type" value="Genomic_DNA"/>
</dbReference>
<organism evidence="1 2">
    <name type="scientific">Aquilegia coerulea</name>
    <name type="common">Rocky mountain columbine</name>
    <dbReference type="NCBI Taxonomy" id="218851"/>
    <lineage>
        <taxon>Eukaryota</taxon>
        <taxon>Viridiplantae</taxon>
        <taxon>Streptophyta</taxon>
        <taxon>Embryophyta</taxon>
        <taxon>Tracheophyta</taxon>
        <taxon>Spermatophyta</taxon>
        <taxon>Magnoliopsida</taxon>
        <taxon>Ranunculales</taxon>
        <taxon>Ranunculaceae</taxon>
        <taxon>Thalictroideae</taxon>
        <taxon>Aquilegia</taxon>
    </lineage>
</organism>